<gene>
    <name evidence="1" type="ORF">BN4615_P135</name>
</gene>
<dbReference type="EMBL" id="LT559118">
    <property type="protein sequence ID" value="SBO90621.1"/>
    <property type="molecule type" value="Genomic_DNA"/>
</dbReference>
<proteinExistence type="predicted"/>
<sequence length="38" mass="4415">MIVRFRVSRKGEGHTMSDVLGGVRQCRRPMNERARCQP</sequence>
<organism evidence="1">
    <name type="scientific">Nonomuraea gerenzanensis</name>
    <dbReference type="NCBI Taxonomy" id="93944"/>
    <lineage>
        <taxon>Bacteria</taxon>
        <taxon>Bacillati</taxon>
        <taxon>Actinomycetota</taxon>
        <taxon>Actinomycetes</taxon>
        <taxon>Streptosporangiales</taxon>
        <taxon>Streptosporangiaceae</taxon>
        <taxon>Nonomuraea</taxon>
    </lineage>
</organism>
<name>A0A1M4DVQ4_9ACTN</name>
<accession>A0A1M4DVQ4</accession>
<dbReference type="AlphaFoldDB" id="A0A1M4DVQ4"/>
<evidence type="ECO:0000313" key="1">
    <source>
        <dbReference type="EMBL" id="SBO90621.1"/>
    </source>
</evidence>
<reference evidence="1" key="1">
    <citation type="submission" date="2016-04" db="EMBL/GenBank/DDBJ databases">
        <authorList>
            <person name="Evans L.H."/>
            <person name="Alamgir A."/>
            <person name="Owens N."/>
            <person name="Weber N.D."/>
            <person name="Virtaneva K."/>
            <person name="Barbian K."/>
            <person name="Babar A."/>
            <person name="Rosenke K."/>
        </authorList>
    </citation>
    <scope>NUCLEOTIDE SEQUENCE</scope>
    <source>
        <strain evidence="1">Nono1</strain>
    </source>
</reference>
<protein>
    <submittedName>
        <fullName evidence="1">Uncharacterized protein</fullName>
    </submittedName>
</protein>